<dbReference type="CDD" id="cd03255">
    <property type="entry name" value="ABC_MJ0796_LolCDE_FtsE"/>
    <property type="match status" value="1"/>
</dbReference>
<organism evidence="6 7">
    <name type="scientific">Paludisphaera borealis</name>
    <dbReference type="NCBI Taxonomy" id="1387353"/>
    <lineage>
        <taxon>Bacteria</taxon>
        <taxon>Pseudomonadati</taxon>
        <taxon>Planctomycetota</taxon>
        <taxon>Planctomycetia</taxon>
        <taxon>Isosphaerales</taxon>
        <taxon>Isosphaeraceae</taxon>
        <taxon>Paludisphaera</taxon>
    </lineage>
</organism>
<dbReference type="GO" id="GO:0022857">
    <property type="term" value="F:transmembrane transporter activity"/>
    <property type="evidence" value="ECO:0007669"/>
    <property type="project" value="TreeGrafter"/>
</dbReference>
<dbReference type="SUPFAM" id="SSF52540">
    <property type="entry name" value="P-loop containing nucleoside triphosphate hydrolases"/>
    <property type="match status" value="1"/>
</dbReference>
<evidence type="ECO:0000313" key="7">
    <source>
        <dbReference type="Proteomes" id="UP000186309"/>
    </source>
</evidence>
<dbReference type="GO" id="GO:0005524">
    <property type="term" value="F:ATP binding"/>
    <property type="evidence" value="ECO:0007669"/>
    <property type="project" value="UniProtKB-KW"/>
</dbReference>
<dbReference type="STRING" id="1387353.BSF38_04383"/>
<dbReference type="KEGG" id="pbor:BSF38_04383"/>
<feature type="domain" description="ABC transporter" evidence="5">
    <location>
        <begin position="21"/>
        <end position="250"/>
    </location>
</feature>
<keyword evidence="3 6" id="KW-0067">ATP-binding</keyword>
<dbReference type="InterPro" id="IPR015854">
    <property type="entry name" value="ABC_transpr_LolD-like"/>
</dbReference>
<keyword evidence="2" id="KW-0547">Nucleotide-binding</keyword>
<protein>
    <submittedName>
        <fullName evidence="6">Putative ABC transporter ATP-binding protein</fullName>
    </submittedName>
</protein>
<proteinExistence type="inferred from homology"/>
<dbReference type="Gene3D" id="3.40.50.300">
    <property type="entry name" value="P-loop containing nucleotide triphosphate hydrolases"/>
    <property type="match status" value="1"/>
</dbReference>
<evidence type="ECO:0000256" key="1">
    <source>
        <dbReference type="ARBA" id="ARBA00022448"/>
    </source>
</evidence>
<evidence type="ECO:0000256" key="3">
    <source>
        <dbReference type="ARBA" id="ARBA00022840"/>
    </source>
</evidence>
<dbReference type="GO" id="GO:0016887">
    <property type="term" value="F:ATP hydrolysis activity"/>
    <property type="evidence" value="ECO:0007669"/>
    <property type="project" value="InterPro"/>
</dbReference>
<dbReference type="AlphaFoldDB" id="A0A1U7CVB1"/>
<dbReference type="PANTHER" id="PTHR24220:SF659">
    <property type="entry name" value="TRANSPORTER, PUTATIVE-RELATED"/>
    <property type="match status" value="1"/>
</dbReference>
<dbReference type="OrthoDB" id="2151853at2"/>
<evidence type="ECO:0000259" key="5">
    <source>
        <dbReference type="PROSITE" id="PS50893"/>
    </source>
</evidence>
<dbReference type="PROSITE" id="PS50893">
    <property type="entry name" value="ABC_TRANSPORTER_2"/>
    <property type="match status" value="1"/>
</dbReference>
<dbReference type="InterPro" id="IPR017911">
    <property type="entry name" value="MacB-like_ATP-bd"/>
</dbReference>
<dbReference type="GO" id="GO:0005886">
    <property type="term" value="C:plasma membrane"/>
    <property type="evidence" value="ECO:0007669"/>
    <property type="project" value="TreeGrafter"/>
</dbReference>
<dbReference type="Pfam" id="PF00005">
    <property type="entry name" value="ABC_tran"/>
    <property type="match status" value="1"/>
</dbReference>
<dbReference type="PROSITE" id="PS00211">
    <property type="entry name" value="ABC_TRANSPORTER_1"/>
    <property type="match status" value="1"/>
</dbReference>
<comment type="similarity">
    <text evidence="4">Belongs to the ABC transporter superfamily. Macrolide exporter (TC 3.A.1.122) family.</text>
</comment>
<keyword evidence="1" id="KW-0813">Transport</keyword>
<dbReference type="InterPro" id="IPR017871">
    <property type="entry name" value="ABC_transporter-like_CS"/>
</dbReference>
<reference evidence="7" key="1">
    <citation type="submission" date="2016-12" db="EMBL/GenBank/DDBJ databases">
        <title>Comparative genomics of four Isosphaeraceae planctomycetes: a common pool of plasmids and glycoside hydrolase genes.</title>
        <authorList>
            <person name="Ivanova A."/>
        </authorList>
    </citation>
    <scope>NUCLEOTIDE SEQUENCE [LARGE SCALE GENOMIC DNA]</scope>
    <source>
        <strain evidence="7">PX4</strain>
    </source>
</reference>
<sequence>MSGALATTRAGEGAAGLQTAVRIRELTKHFGSGDQRVQALGGINLDLYAGQMSLIVGPSGCGKTTLLSVIAGILNADQGEVTIFGEDVTKMSDRAKTKFRARRIGFVFQQYNLLPALTAAENASIPLVIAGWSKAPAVRKAGEVLTAVGMGKKLQSLPSQLSGGQMQRVAIARALVHDPHLLVCDEPTAALDHDTGLTVMELIRESVVRPDRAVVVVTHDNRVFHFGDRIAHMDDGRVVEIEDRDRHAAA</sequence>
<dbReference type="Proteomes" id="UP000186309">
    <property type="component" value="Chromosome"/>
</dbReference>
<gene>
    <name evidence="6" type="ORF">BSF38_04383</name>
</gene>
<dbReference type="RefSeq" id="WP_076349215.1">
    <property type="nucleotide sequence ID" value="NZ_CP019082.1"/>
</dbReference>
<dbReference type="SMART" id="SM00382">
    <property type="entry name" value="AAA"/>
    <property type="match status" value="1"/>
</dbReference>
<dbReference type="InterPro" id="IPR003439">
    <property type="entry name" value="ABC_transporter-like_ATP-bd"/>
</dbReference>
<dbReference type="EMBL" id="CP019082">
    <property type="protein sequence ID" value="APW62829.1"/>
    <property type="molecule type" value="Genomic_DNA"/>
</dbReference>
<evidence type="ECO:0000256" key="2">
    <source>
        <dbReference type="ARBA" id="ARBA00022741"/>
    </source>
</evidence>
<dbReference type="InterPro" id="IPR027417">
    <property type="entry name" value="P-loop_NTPase"/>
</dbReference>
<dbReference type="PANTHER" id="PTHR24220">
    <property type="entry name" value="IMPORT ATP-BINDING PROTEIN"/>
    <property type="match status" value="1"/>
</dbReference>
<evidence type="ECO:0000313" key="6">
    <source>
        <dbReference type="EMBL" id="APW62829.1"/>
    </source>
</evidence>
<evidence type="ECO:0000256" key="4">
    <source>
        <dbReference type="ARBA" id="ARBA00038388"/>
    </source>
</evidence>
<accession>A0A1U7CVB1</accession>
<dbReference type="GO" id="GO:0098796">
    <property type="term" value="C:membrane protein complex"/>
    <property type="evidence" value="ECO:0007669"/>
    <property type="project" value="UniProtKB-ARBA"/>
</dbReference>
<dbReference type="FunFam" id="3.40.50.300:FF:000032">
    <property type="entry name" value="Export ABC transporter ATP-binding protein"/>
    <property type="match status" value="1"/>
</dbReference>
<keyword evidence="7" id="KW-1185">Reference proteome</keyword>
<name>A0A1U7CVB1_9BACT</name>
<dbReference type="InterPro" id="IPR003593">
    <property type="entry name" value="AAA+_ATPase"/>
</dbReference>